<dbReference type="Proteomes" id="UP000006697">
    <property type="component" value="Chromosome"/>
</dbReference>
<organism evidence="2 3">
    <name type="scientific">Herminiimonas arsenicoxydans</name>
    <dbReference type="NCBI Taxonomy" id="204773"/>
    <lineage>
        <taxon>Bacteria</taxon>
        <taxon>Pseudomonadati</taxon>
        <taxon>Pseudomonadota</taxon>
        <taxon>Betaproteobacteria</taxon>
        <taxon>Burkholderiales</taxon>
        <taxon>Oxalobacteraceae</taxon>
        <taxon>Herminiimonas</taxon>
    </lineage>
</organism>
<proteinExistence type="predicted"/>
<dbReference type="STRING" id="204773.HEAR2292"/>
<sequence length="261" mass="29317">MARIRTIKPDFWTDEKLTECSMSARLFFIGMWNFADDNGNLTRSAKKMKMQIFPAESCDCEELIQELMAIGVLVEYSVDGDKYMHIKGFTKHQVINRPSNSSIPKPLAIDDSLKTHGALTKGREGKGKEEEGKGIPPAAEYSPEFEIAWNGYPERPGANKKNAYKAWNARLKAGVDFTQITLGVDRYAHYCNVMKVEPQFIKQPETFFGPSEHYLSDWKPVAASAGVKNIGESLDEINARNNAEAKRLLFGTPSEMRTINA</sequence>
<evidence type="ECO:0000256" key="1">
    <source>
        <dbReference type="SAM" id="MobiDB-lite"/>
    </source>
</evidence>
<dbReference type="KEGG" id="har:HEAR2292"/>
<evidence type="ECO:0000313" key="3">
    <source>
        <dbReference type="Proteomes" id="UP000006697"/>
    </source>
</evidence>
<feature type="region of interest" description="Disordered" evidence="1">
    <location>
        <begin position="118"/>
        <end position="137"/>
    </location>
</feature>
<gene>
    <name evidence="2" type="ordered locus">HEAR2292</name>
</gene>
<dbReference type="AlphaFoldDB" id="A4G7D6"/>
<dbReference type="eggNOG" id="COG3935">
    <property type="taxonomic scope" value="Bacteria"/>
</dbReference>
<reference evidence="2 3" key="1">
    <citation type="journal article" date="2007" name="PLoS Genet.">
        <title>A tale of two oxidation states: bacterial colonization of arsenic-rich environments.</title>
        <authorList>
            <person name="Muller D."/>
            <person name="Medigue C."/>
            <person name="Koechler S."/>
            <person name="Barbe V."/>
            <person name="Barakat M."/>
            <person name="Talla E."/>
            <person name="Bonnefoy V."/>
            <person name="Krin E."/>
            <person name="Arsene-Ploetze F."/>
            <person name="Carapito C."/>
            <person name="Chandler M."/>
            <person name="Cournoyer B."/>
            <person name="Cruveiller S."/>
            <person name="Dossat C."/>
            <person name="Duval S."/>
            <person name="Heymann M."/>
            <person name="Leize E."/>
            <person name="Lieutaud A."/>
            <person name="Lievremont D."/>
            <person name="Makita Y."/>
            <person name="Mangenot S."/>
            <person name="Nitschke W."/>
            <person name="Ortet P."/>
            <person name="Perdrial N."/>
            <person name="Schoepp B."/>
            <person name="Siguier N."/>
            <person name="Simeonova D.D."/>
            <person name="Rouy Z."/>
            <person name="Segurens B."/>
            <person name="Turlin E."/>
            <person name="Vallenet D."/>
            <person name="Van Dorsselaer A."/>
            <person name="Weiss S."/>
            <person name="Weissenbach J."/>
            <person name="Lett M.C."/>
            <person name="Danchin A."/>
            <person name="Bertin P.N."/>
        </authorList>
    </citation>
    <scope>NUCLEOTIDE SEQUENCE [LARGE SCALE GENOMIC DNA]</scope>
    <source>
        <strain evidence="3">ULPAs1</strain>
    </source>
</reference>
<evidence type="ECO:0000313" key="2">
    <source>
        <dbReference type="EMBL" id="CAL62423.1"/>
    </source>
</evidence>
<accession>A4G7D6</accession>
<keyword evidence="3" id="KW-1185">Reference proteome</keyword>
<dbReference type="eggNOG" id="COG3756">
    <property type="taxonomic scope" value="Bacteria"/>
</dbReference>
<feature type="compositionally biased region" description="Basic and acidic residues" evidence="1">
    <location>
        <begin position="121"/>
        <end position="133"/>
    </location>
</feature>
<dbReference type="OrthoDB" id="5526813at2"/>
<dbReference type="HOGENOM" id="CLU_1118408_0_0_4"/>
<protein>
    <recommendedName>
        <fullName evidence="4">Phage replication protein</fullName>
    </recommendedName>
</protein>
<dbReference type="EMBL" id="CU207211">
    <property type="protein sequence ID" value="CAL62423.1"/>
    <property type="molecule type" value="Genomic_DNA"/>
</dbReference>
<evidence type="ECO:0008006" key="4">
    <source>
        <dbReference type="Google" id="ProtNLM"/>
    </source>
</evidence>
<name>A4G7D6_HERAR</name>